<dbReference type="GO" id="GO:0000164">
    <property type="term" value="C:protein phosphatase type 1 complex"/>
    <property type="evidence" value="ECO:0007669"/>
    <property type="project" value="TreeGrafter"/>
</dbReference>
<feature type="compositionally biased region" description="Polar residues" evidence="1">
    <location>
        <begin position="71"/>
        <end position="84"/>
    </location>
</feature>
<feature type="compositionally biased region" description="Acidic residues" evidence="1">
    <location>
        <begin position="158"/>
        <end position="174"/>
    </location>
</feature>
<dbReference type="EMBL" id="JARPMG010000004">
    <property type="protein sequence ID" value="KAJ8101084.1"/>
    <property type="molecule type" value="Genomic_DNA"/>
</dbReference>
<feature type="region of interest" description="Disordered" evidence="1">
    <location>
        <begin position="1"/>
        <end position="84"/>
    </location>
</feature>
<feature type="compositionally biased region" description="Low complexity" evidence="1">
    <location>
        <begin position="583"/>
        <end position="596"/>
    </location>
</feature>
<dbReference type="InterPro" id="IPR038175">
    <property type="entry name" value="CBM21_dom_sf"/>
</dbReference>
<gene>
    <name evidence="3" type="ORF">POJ06DRAFT_88180</name>
</gene>
<accession>A0AAD7QTK6</accession>
<feature type="compositionally biased region" description="Low complexity" evidence="1">
    <location>
        <begin position="852"/>
        <end position="869"/>
    </location>
</feature>
<feature type="region of interest" description="Disordered" evidence="1">
    <location>
        <begin position="332"/>
        <end position="351"/>
    </location>
</feature>
<feature type="region of interest" description="Disordered" evidence="1">
    <location>
        <begin position="99"/>
        <end position="219"/>
    </location>
</feature>
<comment type="caution">
    <text evidence="3">The sequence shown here is derived from an EMBL/GenBank/DDBJ whole genome shotgun (WGS) entry which is preliminary data.</text>
</comment>
<evidence type="ECO:0000313" key="3">
    <source>
        <dbReference type="EMBL" id="KAJ8101084.1"/>
    </source>
</evidence>
<dbReference type="AlphaFoldDB" id="A0AAD7QTK6"/>
<evidence type="ECO:0000259" key="2">
    <source>
        <dbReference type="PROSITE" id="PS51159"/>
    </source>
</evidence>
<feature type="region of interest" description="Disordered" evidence="1">
    <location>
        <begin position="236"/>
        <end position="281"/>
    </location>
</feature>
<feature type="compositionally biased region" description="Low complexity" evidence="1">
    <location>
        <begin position="145"/>
        <end position="157"/>
    </location>
</feature>
<organism evidence="3 4">
    <name type="scientific">Lipomyces tetrasporus</name>
    <dbReference type="NCBI Taxonomy" id="54092"/>
    <lineage>
        <taxon>Eukaryota</taxon>
        <taxon>Fungi</taxon>
        <taxon>Dikarya</taxon>
        <taxon>Ascomycota</taxon>
        <taxon>Saccharomycotina</taxon>
        <taxon>Lipomycetes</taxon>
        <taxon>Lipomycetales</taxon>
        <taxon>Lipomycetaceae</taxon>
        <taxon>Lipomyces</taxon>
    </lineage>
</organism>
<dbReference type="Gene3D" id="2.60.40.2440">
    <property type="entry name" value="Carbohydrate binding type-21 domain"/>
    <property type="match status" value="1"/>
</dbReference>
<sequence length="877" mass="94808">MPYTPPATSPVVSSSPGALQTHGGQHSQNQPPHTDLLPPAMHPQTSSSTVLYLNGPGAVPRSASFLHKQPRSSPQKPQYYTQQNRSMFAVSTVESANAAAIEPSSYPPMTSAESGRPLHSNNPASKPTAKQVEASLADDEDEDSSVNGSSATSSPTSTDDDVEGDDVEGDDDDGATVVAGGSSRRIKNLAALQEAIMHMPPQRRQSSPDRTTVSDSSTSVIITSSKSMLDLRVTNASAVDDTDLDDEPQPRMVRKKSGELVKPSLKPRRPRSVPSTPTYPKNVHFDTHLEHVRHFLQAERPAAVSNEASPADEKDDEYFPWMSRSLHRRVQIGDDDDGEDDDGNSTPVRIPSPSTLYDWELVLPNFPDHANESAVVFVERVFLSADQRSLIGHVAVKNLAFMKWVAAKFTVDYWKTVSEVGADFTDVLQSRSPKPPPGYDRFTFSIKLQDFSKLESKTLYFCVRFNVNGQEYWDNNNSSNYQVEFKRKLRRGSKQPGREYAMYDRYDRRLSDSTIEGSSSLGYPSADSAIGSIPASFLSSTSLPIPPFAGSTSSILPGPDTPAYSFTSHNKPPRPDPLDYSFDSYYTSRNSTSSSPDSRRLTAIADTSLSSKIKSSRPTTPVELVPPSGRPFTSRYDFRASLNAVLATSSSSSNSTSSSSSFDTIVAAAPPPLSRRINGKVFSFGPARYKVINNTSNSGSPNESPQDTGSPMSDMPAVMKNGIGRASGPSSEDLRHVNRQLANIGPDVKESTPGRVVQEKPPIDSTSYQVFLDSYCFVSTFDETYIANVLTGLQFQGSQKATASSSNLSPVKPTTVSAIAPAAPQTNSLSRASPRFFLGGLRSVSPSPENTSPFDSPIISIPPDSVPESAASTPTAV</sequence>
<dbReference type="InterPro" id="IPR005036">
    <property type="entry name" value="CBM21_dom"/>
</dbReference>
<feature type="domain" description="CBM21" evidence="2">
    <location>
        <begin position="370"/>
        <end position="484"/>
    </location>
</feature>
<keyword evidence="4" id="KW-1185">Reference proteome</keyword>
<dbReference type="Pfam" id="PF03370">
    <property type="entry name" value="CBM_21"/>
    <property type="match status" value="1"/>
</dbReference>
<protein>
    <submittedName>
        <fullName evidence="3">Phosphatase regulatory subunit-domain-containing protein</fullName>
    </submittedName>
</protein>
<feature type="region of interest" description="Disordered" evidence="1">
    <location>
        <begin position="692"/>
        <end position="717"/>
    </location>
</feature>
<dbReference type="PANTHER" id="PTHR12307">
    <property type="entry name" value="PROTEIN PHOSPHATASE 1 REGULATORY SUBUNIT"/>
    <property type="match status" value="1"/>
</dbReference>
<dbReference type="GeneID" id="80886864"/>
<evidence type="ECO:0000313" key="4">
    <source>
        <dbReference type="Proteomes" id="UP001217417"/>
    </source>
</evidence>
<feature type="region of interest" description="Disordered" evidence="1">
    <location>
        <begin position="844"/>
        <end position="877"/>
    </location>
</feature>
<dbReference type="RefSeq" id="XP_056044534.1">
    <property type="nucleotide sequence ID" value="XM_056191698.1"/>
</dbReference>
<dbReference type="InterPro" id="IPR050782">
    <property type="entry name" value="PP1_regulatory_subunit_3"/>
</dbReference>
<feature type="region of interest" description="Disordered" evidence="1">
    <location>
        <begin position="559"/>
        <end position="600"/>
    </location>
</feature>
<reference evidence="3" key="1">
    <citation type="submission" date="2023-03" db="EMBL/GenBank/DDBJ databases">
        <title>Near-Complete genome sequence of Lipomyces tetrasporous NRRL Y-64009, an oleaginous yeast capable of growing on lignocellulosic hydrolysates.</title>
        <authorList>
            <consortium name="Lawrence Berkeley National Laboratory"/>
            <person name="Jagtap S.S."/>
            <person name="Liu J.-J."/>
            <person name="Walukiewicz H.E."/>
            <person name="Pangilinan J."/>
            <person name="Lipzen A."/>
            <person name="Ahrendt S."/>
            <person name="Koriabine M."/>
            <person name="Cobaugh K."/>
            <person name="Salamov A."/>
            <person name="Yoshinaga Y."/>
            <person name="Ng V."/>
            <person name="Daum C."/>
            <person name="Grigoriev I.V."/>
            <person name="Slininger P.J."/>
            <person name="Dien B.S."/>
            <person name="Jin Y.-S."/>
            <person name="Rao C.V."/>
        </authorList>
    </citation>
    <scope>NUCLEOTIDE SEQUENCE</scope>
    <source>
        <strain evidence="3">NRRL Y-64009</strain>
    </source>
</reference>
<name>A0AAD7QTK6_9ASCO</name>
<dbReference type="GO" id="GO:2001069">
    <property type="term" value="F:glycogen binding"/>
    <property type="evidence" value="ECO:0007669"/>
    <property type="project" value="TreeGrafter"/>
</dbReference>
<evidence type="ECO:0000256" key="1">
    <source>
        <dbReference type="SAM" id="MobiDB-lite"/>
    </source>
</evidence>
<dbReference type="PROSITE" id="PS51159">
    <property type="entry name" value="CBM21"/>
    <property type="match status" value="1"/>
</dbReference>
<dbReference type="GO" id="GO:0008157">
    <property type="term" value="F:protein phosphatase 1 binding"/>
    <property type="evidence" value="ECO:0007669"/>
    <property type="project" value="TreeGrafter"/>
</dbReference>
<dbReference type="GO" id="GO:0005979">
    <property type="term" value="P:regulation of glycogen biosynthetic process"/>
    <property type="evidence" value="ECO:0007669"/>
    <property type="project" value="TreeGrafter"/>
</dbReference>
<feature type="compositionally biased region" description="Polar residues" evidence="1">
    <location>
        <begin position="692"/>
        <end position="711"/>
    </location>
</feature>
<dbReference type="Proteomes" id="UP001217417">
    <property type="component" value="Unassembled WGS sequence"/>
</dbReference>
<feature type="compositionally biased region" description="Low complexity" evidence="1">
    <location>
        <begin position="208"/>
        <end position="219"/>
    </location>
</feature>
<feature type="compositionally biased region" description="Polar residues" evidence="1">
    <location>
        <begin position="107"/>
        <end position="125"/>
    </location>
</feature>
<proteinExistence type="predicted"/>
<feature type="compositionally biased region" description="Polar residues" evidence="1">
    <location>
        <begin position="22"/>
        <end position="32"/>
    </location>
</feature>
<feature type="compositionally biased region" description="Acidic residues" evidence="1">
    <location>
        <begin position="333"/>
        <end position="343"/>
    </location>
</feature>
<dbReference type="PANTHER" id="PTHR12307:SF36">
    <property type="entry name" value="GLYCOGEN-BINDING SUBUNIT 76A"/>
    <property type="match status" value="1"/>
</dbReference>